<reference evidence="10 11" key="2">
    <citation type="submission" date="2019-02" db="EMBL/GenBank/DDBJ databases">
        <title>'Lichenibacterium ramalinii' gen. nov. sp. nov., 'Lichenibacterium minor' gen. nov. sp. nov.</title>
        <authorList>
            <person name="Pankratov T."/>
        </authorList>
    </citation>
    <scope>NUCLEOTIDE SEQUENCE [LARGE SCALE GENOMIC DNA]</scope>
    <source>
        <strain evidence="10 11">RmlP001</strain>
    </source>
</reference>
<dbReference type="Gene3D" id="3.40.50.150">
    <property type="entry name" value="Vaccinia Virus protein VP39"/>
    <property type="match status" value="1"/>
</dbReference>
<keyword evidence="1 7" id="KW-0963">Cytoplasm</keyword>
<comment type="function">
    <text evidence="7">Specifically dimethylates two adjacent adenosines (A1518 and A1519) in the loop of a conserved hairpin near the 3'-end of 16S rRNA in the 30S particle. May play a critical role in biogenesis of 30S subunits.</text>
</comment>
<dbReference type="AlphaFoldDB" id="A0A4Q2RHT4"/>
<dbReference type="InterPro" id="IPR023165">
    <property type="entry name" value="rRNA_Ade_diMease-like_C"/>
</dbReference>
<dbReference type="InterPro" id="IPR020596">
    <property type="entry name" value="rRNA_Ade_Mease_Trfase_CS"/>
</dbReference>
<dbReference type="FunFam" id="1.10.8.100:FF:000001">
    <property type="entry name" value="Ribosomal RNA small subunit methyltransferase A"/>
    <property type="match status" value="1"/>
</dbReference>
<keyword evidence="2 7" id="KW-0698">rRNA processing</keyword>
<dbReference type="Pfam" id="PF00398">
    <property type="entry name" value="RrnaAD"/>
    <property type="match status" value="1"/>
</dbReference>
<feature type="binding site" evidence="7 8">
    <location>
        <position position="29"/>
    </location>
    <ligand>
        <name>S-adenosyl-L-methionine</name>
        <dbReference type="ChEBI" id="CHEBI:59789"/>
    </ligand>
</feature>
<dbReference type="Gene3D" id="1.10.8.100">
    <property type="entry name" value="Ribosomal RNA adenine dimethylase-like, domain 2"/>
    <property type="match status" value="1"/>
</dbReference>
<comment type="catalytic activity">
    <reaction evidence="7">
        <text>adenosine(1518)/adenosine(1519) in 16S rRNA + 4 S-adenosyl-L-methionine = N(6)-dimethyladenosine(1518)/N(6)-dimethyladenosine(1519) in 16S rRNA + 4 S-adenosyl-L-homocysteine + 4 H(+)</text>
        <dbReference type="Rhea" id="RHEA:19609"/>
        <dbReference type="Rhea" id="RHEA-COMP:10232"/>
        <dbReference type="Rhea" id="RHEA-COMP:10233"/>
        <dbReference type="ChEBI" id="CHEBI:15378"/>
        <dbReference type="ChEBI" id="CHEBI:57856"/>
        <dbReference type="ChEBI" id="CHEBI:59789"/>
        <dbReference type="ChEBI" id="CHEBI:74411"/>
        <dbReference type="ChEBI" id="CHEBI:74493"/>
        <dbReference type="EC" id="2.1.1.182"/>
    </reaction>
</comment>
<evidence type="ECO:0000313" key="11">
    <source>
        <dbReference type="Proteomes" id="UP000289411"/>
    </source>
</evidence>
<evidence type="ECO:0000259" key="9">
    <source>
        <dbReference type="SMART" id="SM00650"/>
    </source>
</evidence>
<sequence length="297" mass="31443">MTDDGLPPLRDVVEACGIEPSRALGQNFLFDLNLTGRIARAAGPLAGVPVVEVGPGPGGLTRALLAEGAEVVAVERDPRCLPALAAIAERYPGRLTVIAGDALAVLPSGLPVRADGRPWRIVANLPYNVATPLLTGWIEAEPWPPWFDRMVLMFQREVAERIVATPQERADYGRLGVLCGWRTRARILFDVAPSNFVPPPKVLSSIVELVPRPVPLPCSVASLSRVTAAAFGQRRKMLRQSLKGLATPAGSVDAAALLERAGIAGTARAETLTVADFVTLARLADGAEPLPPATPND</sequence>
<dbReference type="HAMAP" id="MF_00607">
    <property type="entry name" value="16SrRNA_methyltr_A"/>
    <property type="match status" value="1"/>
</dbReference>
<dbReference type="InterPro" id="IPR011530">
    <property type="entry name" value="rRNA_adenine_dimethylase"/>
</dbReference>
<feature type="binding site" evidence="7 8">
    <location>
        <position position="101"/>
    </location>
    <ligand>
        <name>S-adenosyl-L-methionine</name>
        <dbReference type="ChEBI" id="CHEBI:59789"/>
    </ligand>
</feature>
<evidence type="ECO:0000256" key="7">
    <source>
        <dbReference type="HAMAP-Rule" id="MF_00607"/>
    </source>
</evidence>
<dbReference type="GO" id="GO:0052908">
    <property type="term" value="F:16S rRNA (adenine(1518)-N(6)/adenine(1519)-N(6))-dimethyltransferase activity"/>
    <property type="evidence" value="ECO:0007669"/>
    <property type="project" value="UniProtKB-EC"/>
</dbReference>
<feature type="domain" description="Ribosomal RNA adenine methylase transferase N-terminal" evidence="9">
    <location>
        <begin position="34"/>
        <end position="213"/>
    </location>
</feature>
<proteinExistence type="inferred from homology"/>
<dbReference type="EMBL" id="QYBC01000004">
    <property type="protein sequence ID" value="RYB06324.1"/>
    <property type="molecule type" value="Genomic_DNA"/>
</dbReference>
<feature type="binding site" evidence="7 8">
    <location>
        <position position="54"/>
    </location>
    <ligand>
        <name>S-adenosyl-L-methionine</name>
        <dbReference type="ChEBI" id="CHEBI:59789"/>
    </ligand>
</feature>
<keyword evidence="5 7" id="KW-0949">S-adenosyl-L-methionine</keyword>
<dbReference type="OrthoDB" id="9814755at2"/>
<dbReference type="NCBIfam" id="TIGR00755">
    <property type="entry name" value="ksgA"/>
    <property type="match status" value="1"/>
</dbReference>
<feature type="binding site" evidence="7 8">
    <location>
        <position position="75"/>
    </location>
    <ligand>
        <name>S-adenosyl-L-methionine</name>
        <dbReference type="ChEBI" id="CHEBI:59789"/>
    </ligand>
</feature>
<feature type="binding site" evidence="7 8">
    <location>
        <position position="124"/>
    </location>
    <ligand>
        <name>S-adenosyl-L-methionine</name>
        <dbReference type="ChEBI" id="CHEBI:59789"/>
    </ligand>
</feature>
<comment type="similarity">
    <text evidence="7">Belongs to the class I-like SAM-binding methyltransferase superfamily. rRNA adenine N(6)-methyltransferase family. RsmA subfamily.</text>
</comment>
<dbReference type="SMART" id="SM00650">
    <property type="entry name" value="rADc"/>
    <property type="match status" value="1"/>
</dbReference>
<evidence type="ECO:0000256" key="3">
    <source>
        <dbReference type="ARBA" id="ARBA00022603"/>
    </source>
</evidence>
<dbReference type="PROSITE" id="PS01131">
    <property type="entry name" value="RRNA_A_DIMETH"/>
    <property type="match status" value="1"/>
</dbReference>
<keyword evidence="6 7" id="KW-0694">RNA-binding</keyword>
<dbReference type="PANTHER" id="PTHR11727">
    <property type="entry name" value="DIMETHYLADENOSINE TRANSFERASE"/>
    <property type="match status" value="1"/>
</dbReference>
<dbReference type="InterPro" id="IPR020598">
    <property type="entry name" value="rRNA_Ade_methylase_Trfase_N"/>
</dbReference>
<dbReference type="SUPFAM" id="SSF53335">
    <property type="entry name" value="S-adenosyl-L-methionine-dependent methyltransferases"/>
    <property type="match status" value="1"/>
</dbReference>
<dbReference type="RefSeq" id="WP_129218261.1">
    <property type="nucleotide sequence ID" value="NZ_QYBC01000004.1"/>
</dbReference>
<keyword evidence="3 7" id="KW-0489">Methyltransferase</keyword>
<feature type="binding site" evidence="7 8">
    <location>
        <position position="27"/>
    </location>
    <ligand>
        <name>S-adenosyl-L-methionine</name>
        <dbReference type="ChEBI" id="CHEBI:59789"/>
    </ligand>
</feature>
<evidence type="ECO:0000256" key="5">
    <source>
        <dbReference type="ARBA" id="ARBA00022691"/>
    </source>
</evidence>
<dbReference type="InterPro" id="IPR001737">
    <property type="entry name" value="KsgA/Erm"/>
</dbReference>
<keyword evidence="4 7" id="KW-0808">Transferase</keyword>
<evidence type="ECO:0000256" key="1">
    <source>
        <dbReference type="ARBA" id="ARBA00022490"/>
    </source>
</evidence>
<dbReference type="InterPro" id="IPR029063">
    <property type="entry name" value="SAM-dependent_MTases_sf"/>
</dbReference>
<dbReference type="PROSITE" id="PS51689">
    <property type="entry name" value="SAM_RNA_A_N6_MT"/>
    <property type="match status" value="1"/>
</dbReference>
<comment type="caution">
    <text evidence="10">The sequence shown here is derived from an EMBL/GenBank/DDBJ whole genome shotgun (WGS) entry which is preliminary data.</text>
</comment>
<accession>A0A4Q2RHT4</accession>
<evidence type="ECO:0000256" key="2">
    <source>
        <dbReference type="ARBA" id="ARBA00022552"/>
    </source>
</evidence>
<evidence type="ECO:0000256" key="6">
    <source>
        <dbReference type="ARBA" id="ARBA00022884"/>
    </source>
</evidence>
<name>A0A4Q2RHT4_9HYPH</name>
<dbReference type="PANTHER" id="PTHR11727:SF7">
    <property type="entry name" value="DIMETHYLADENOSINE TRANSFERASE-RELATED"/>
    <property type="match status" value="1"/>
</dbReference>
<organism evidence="10 11">
    <name type="scientific">Lichenibacterium ramalinae</name>
    <dbReference type="NCBI Taxonomy" id="2316527"/>
    <lineage>
        <taxon>Bacteria</taxon>
        <taxon>Pseudomonadati</taxon>
        <taxon>Pseudomonadota</taxon>
        <taxon>Alphaproteobacteria</taxon>
        <taxon>Hyphomicrobiales</taxon>
        <taxon>Lichenihabitantaceae</taxon>
        <taxon>Lichenibacterium</taxon>
    </lineage>
</organism>
<reference evidence="10 11" key="1">
    <citation type="submission" date="2018-09" db="EMBL/GenBank/DDBJ databases">
        <authorList>
            <person name="Grouzdev D.S."/>
            <person name="Krutkina M.S."/>
        </authorList>
    </citation>
    <scope>NUCLEOTIDE SEQUENCE [LARGE SCALE GENOMIC DNA]</scope>
    <source>
        <strain evidence="10 11">RmlP001</strain>
    </source>
</reference>
<comment type="subcellular location">
    <subcellularLocation>
        <location evidence="7">Cytoplasm</location>
    </subcellularLocation>
</comment>
<dbReference type="GO" id="GO:0005829">
    <property type="term" value="C:cytosol"/>
    <property type="evidence" value="ECO:0007669"/>
    <property type="project" value="TreeGrafter"/>
</dbReference>
<evidence type="ECO:0000256" key="4">
    <source>
        <dbReference type="ARBA" id="ARBA00022679"/>
    </source>
</evidence>
<evidence type="ECO:0000313" key="10">
    <source>
        <dbReference type="EMBL" id="RYB06324.1"/>
    </source>
</evidence>
<keyword evidence="11" id="KW-1185">Reference proteome</keyword>
<dbReference type="EC" id="2.1.1.182" evidence="7"/>
<dbReference type="Proteomes" id="UP000289411">
    <property type="component" value="Unassembled WGS sequence"/>
</dbReference>
<dbReference type="CDD" id="cd02440">
    <property type="entry name" value="AdoMet_MTases"/>
    <property type="match status" value="1"/>
</dbReference>
<gene>
    <name evidence="7 10" type="primary">rsmA</name>
    <name evidence="7" type="synonym">ksgA</name>
    <name evidence="10" type="ORF">D3272_06110</name>
</gene>
<protein>
    <recommendedName>
        <fullName evidence="7">Ribosomal RNA small subunit methyltransferase A</fullName>
        <ecNumber evidence="7">2.1.1.182</ecNumber>
    </recommendedName>
    <alternativeName>
        <fullName evidence="7">16S rRNA (adenine(1518)-N(6)/adenine(1519)-N(6))-dimethyltransferase</fullName>
    </alternativeName>
    <alternativeName>
        <fullName evidence="7">16S rRNA dimethyladenosine transferase</fullName>
    </alternativeName>
    <alternativeName>
        <fullName evidence="7">16S rRNA dimethylase</fullName>
    </alternativeName>
    <alternativeName>
        <fullName evidence="7">S-adenosylmethionine-6-N', N'-adenosyl(rRNA) dimethyltransferase</fullName>
    </alternativeName>
</protein>
<dbReference type="GO" id="GO:0003723">
    <property type="term" value="F:RNA binding"/>
    <property type="evidence" value="ECO:0007669"/>
    <property type="project" value="UniProtKB-UniRule"/>
</dbReference>
<evidence type="ECO:0000256" key="8">
    <source>
        <dbReference type="PROSITE-ProRule" id="PRU01026"/>
    </source>
</evidence>